<feature type="domain" description="Peptidase M26 C-terminal" evidence="1">
    <location>
        <begin position="11"/>
        <end position="535"/>
    </location>
</feature>
<dbReference type="EMBL" id="AFUU01000004">
    <property type="protein sequence ID" value="EGV01261.1"/>
    <property type="molecule type" value="Genomic_DNA"/>
</dbReference>
<dbReference type="GO" id="GO:0004222">
    <property type="term" value="F:metalloendopeptidase activity"/>
    <property type="evidence" value="ECO:0007669"/>
    <property type="project" value="InterPro"/>
</dbReference>
<dbReference type="PATRIC" id="fig|1035190.4.peg.1606"/>
<accession>F9Q4D0</accession>
<gene>
    <name evidence="2" type="ORF">HMPREF9950_0472</name>
</gene>
<dbReference type="Proteomes" id="UP000005621">
    <property type="component" value="Unassembled WGS sequence"/>
</dbReference>
<protein>
    <submittedName>
        <fullName evidence="2">M26 IgA1-specific metallo-endopeptidase C-terminal region family protein</fullName>
    </submittedName>
</protein>
<dbReference type="Pfam" id="PF07580">
    <property type="entry name" value="Peptidase_M26_C"/>
    <property type="match status" value="1"/>
</dbReference>
<dbReference type="PANTHER" id="PTHR48193:SF2">
    <property type="entry name" value="ZINC METALLOPROTEASE ZMPB"/>
    <property type="match status" value="1"/>
</dbReference>
<evidence type="ECO:0000313" key="2">
    <source>
        <dbReference type="EMBL" id="EGV01261.1"/>
    </source>
</evidence>
<dbReference type="GO" id="GO:0008270">
    <property type="term" value="F:zinc ion binding"/>
    <property type="evidence" value="ECO:0007669"/>
    <property type="project" value="InterPro"/>
</dbReference>
<sequence length="537" mass="61872">MYGIRKAISHTNYVVEKQSSNPDFANKKYHLYENLNNGEHGRYILPLLNTKKAHMFLISTYNTLAFSAFEKYGKNTESEREAFKKEIDLRAQEQINYLDFWSRLAADNVRNQLLKSENMVPSAIWDNQDVPGNGWADRMGHNKNGDYAPVREFYGPTGKWHGYNGMGAYAYIFSNPQNSEAVYYIISSMISDYGTSAFTHETTHINDRMAYLGTWRHREGTDIESFAQGMLQSPSLTNYNGEYGSLGLNMAYERKNDGTQIYNYDPNMLSSREKIDHYMKNYNESMMMLDYLEAESVIKKNTGTNDKWFKKIDKKYREKASYNKLEGAPHQWDLVRDLNDDEKSMKLTAIDQLVDNNFATKHGLPGNGHYRTEGFDSAYTVVNMMTGIYGGNTSKSTAGSISFKHNTFRMWGYYGYLDGFLGYASNKYKQESKAAGNVGLGDDFIIQKVSKGRFNTLEEWKKEWYKEVRAKAEKGFVEIEIDGQKISTYEKLQELFDAAVEKDLQGNKFDNTVNLKWKVYKQLLQKSDGFTGDLFTK</sequence>
<dbReference type="InterPro" id="IPR011505">
    <property type="entry name" value="Peptidase_M26_C_dom"/>
</dbReference>
<dbReference type="GO" id="GO:0005576">
    <property type="term" value="C:extracellular region"/>
    <property type="evidence" value="ECO:0007669"/>
    <property type="project" value="InterPro"/>
</dbReference>
<name>F9Q4D0_STROR</name>
<dbReference type="InterPro" id="IPR053094">
    <property type="entry name" value="Zinc_metalloprotease_ZmpB"/>
</dbReference>
<proteinExistence type="predicted"/>
<dbReference type="PANTHER" id="PTHR48193">
    <property type="entry name" value="ZINC METALLOPROTEASE ZMPB-RELATED"/>
    <property type="match status" value="1"/>
</dbReference>
<comment type="caution">
    <text evidence="2">The sequence shown here is derived from an EMBL/GenBank/DDBJ whole genome shotgun (WGS) entry which is preliminary data.</text>
</comment>
<dbReference type="AlphaFoldDB" id="F9Q4D0"/>
<evidence type="ECO:0000313" key="3">
    <source>
        <dbReference type="Proteomes" id="UP000005621"/>
    </source>
</evidence>
<evidence type="ECO:0000259" key="1">
    <source>
        <dbReference type="Pfam" id="PF07580"/>
    </source>
</evidence>
<reference evidence="2 3" key="1">
    <citation type="submission" date="2011-07" db="EMBL/GenBank/DDBJ databases">
        <authorList>
            <person name="Harkins D.M."/>
            <person name="Madupu R."/>
            <person name="Durkin A.S."/>
            <person name="Torralba M."/>
            <person name="Methe B."/>
            <person name="Sutton G.G."/>
            <person name="Nelson K.E."/>
        </authorList>
    </citation>
    <scope>NUCLEOTIDE SEQUENCE [LARGE SCALE GENOMIC DNA]</scope>
    <source>
        <strain evidence="2 3">SK313</strain>
    </source>
</reference>
<organism evidence="2 3">
    <name type="scientific">Streptococcus oralis SK313</name>
    <dbReference type="NCBI Taxonomy" id="1035190"/>
    <lineage>
        <taxon>Bacteria</taxon>
        <taxon>Bacillati</taxon>
        <taxon>Bacillota</taxon>
        <taxon>Bacilli</taxon>
        <taxon>Lactobacillales</taxon>
        <taxon>Streptococcaceae</taxon>
        <taxon>Streptococcus</taxon>
    </lineage>
</organism>